<feature type="transmembrane region" description="Helical" evidence="8">
    <location>
        <begin position="30"/>
        <end position="55"/>
    </location>
</feature>
<keyword evidence="2 8" id="KW-0812">Transmembrane</keyword>
<keyword evidence="5 8" id="KW-1133">Transmembrane helix</keyword>
<evidence type="ECO:0000256" key="7">
    <source>
        <dbReference type="SAM" id="MobiDB-lite"/>
    </source>
</evidence>
<dbReference type="CDD" id="cd03228">
    <property type="entry name" value="ABCC_MRP_Like"/>
    <property type="match status" value="1"/>
</dbReference>
<sequence>MIEGLRGRLGPALTDRLALLRALRAVRPGLLVPLTVARLAGALAPAALALAMATLIDRLLTADSDDLLAVALLPLVAFGLVILVERVLDGLCAPWEFLATHRIDGAQRTDIARRAVAAATVDVLERPRVRELLRLARADQRSWVERTPGAGALAQLNLCVRAVGALASCAIIARYAWWLALLVLAAALAHRAVQRRRTLRHMAMQRTGTSEGLRADHWLRMATEETGGKEVRTFGLAEWAIARSQHHQLAMCAPRWAVERSDNLALWRVAAVIGPVVVAGFALVARDTADGHHPVALLTAVLTASWALLGALDPYDSFDIEGGLLGLRAHRELLAELSGRPAGAPAAAPAPAPSAGPVPEPAPGPVPGPPDGTPARVGRPPLVCFERVGFAYPGAPGRPVLDGLDLEIRPGELLAVVGLNGAGKSTLIKLLAGLYRPTSGRITVDGEPLDPVRWRRRLSVVFQDFVRYPLSVADNVALGRATAPADRAALETAAARAGLDRVLERLPAGWDTPLARGRTGGVDLSGGQWQQVALARALYAVGAGADLLVLDEPTAHLDVRTEFAVFARLAAQRGRAGVVLISHRLATVRQADRIVFLEGGRVVESGTHDGLLAAGGRYAELFAVQADHFAGTASAGADR</sequence>
<protein>
    <submittedName>
        <fullName evidence="10">ABC transporter ATP-binding protein</fullName>
    </submittedName>
</protein>
<evidence type="ECO:0000256" key="5">
    <source>
        <dbReference type="ARBA" id="ARBA00022989"/>
    </source>
</evidence>
<organism evidence="10 11">
    <name type="scientific">Streptomyces chisholmiae</name>
    <dbReference type="NCBI Taxonomy" id="3075540"/>
    <lineage>
        <taxon>Bacteria</taxon>
        <taxon>Bacillati</taxon>
        <taxon>Actinomycetota</taxon>
        <taxon>Actinomycetes</taxon>
        <taxon>Kitasatosporales</taxon>
        <taxon>Streptomycetaceae</taxon>
        <taxon>Streptomyces</taxon>
    </lineage>
</organism>
<gene>
    <name evidence="10" type="ORF">RM844_09780</name>
</gene>
<dbReference type="PANTHER" id="PTHR24221">
    <property type="entry name" value="ATP-BINDING CASSETTE SUB-FAMILY B"/>
    <property type="match status" value="1"/>
</dbReference>
<keyword evidence="11" id="KW-1185">Reference proteome</keyword>
<dbReference type="SMART" id="SM00382">
    <property type="entry name" value="AAA"/>
    <property type="match status" value="1"/>
</dbReference>
<dbReference type="Proteomes" id="UP001183410">
    <property type="component" value="Unassembled WGS sequence"/>
</dbReference>
<dbReference type="Pfam" id="PF00005">
    <property type="entry name" value="ABC_tran"/>
    <property type="match status" value="1"/>
</dbReference>
<dbReference type="InterPro" id="IPR036640">
    <property type="entry name" value="ABC1_TM_sf"/>
</dbReference>
<dbReference type="InterPro" id="IPR003593">
    <property type="entry name" value="AAA+_ATPase"/>
</dbReference>
<dbReference type="InterPro" id="IPR027417">
    <property type="entry name" value="P-loop_NTPase"/>
</dbReference>
<feature type="region of interest" description="Disordered" evidence="7">
    <location>
        <begin position="342"/>
        <end position="377"/>
    </location>
</feature>
<keyword evidence="4 10" id="KW-0067">ATP-binding</keyword>
<dbReference type="EMBL" id="JAVREO010000005">
    <property type="protein sequence ID" value="MDT0266582.1"/>
    <property type="molecule type" value="Genomic_DNA"/>
</dbReference>
<dbReference type="SUPFAM" id="SSF52540">
    <property type="entry name" value="P-loop containing nucleoside triphosphate hydrolases"/>
    <property type="match status" value="1"/>
</dbReference>
<evidence type="ECO:0000256" key="4">
    <source>
        <dbReference type="ARBA" id="ARBA00022840"/>
    </source>
</evidence>
<feature type="transmembrane region" description="Helical" evidence="8">
    <location>
        <begin position="175"/>
        <end position="193"/>
    </location>
</feature>
<comment type="caution">
    <text evidence="10">The sequence shown here is derived from an EMBL/GenBank/DDBJ whole genome shotgun (WGS) entry which is preliminary data.</text>
</comment>
<keyword evidence="3" id="KW-0547">Nucleotide-binding</keyword>
<evidence type="ECO:0000313" key="10">
    <source>
        <dbReference type="EMBL" id="MDT0266582.1"/>
    </source>
</evidence>
<dbReference type="Gene3D" id="1.20.1560.10">
    <property type="entry name" value="ABC transporter type 1, transmembrane domain"/>
    <property type="match status" value="1"/>
</dbReference>
<evidence type="ECO:0000256" key="8">
    <source>
        <dbReference type="SAM" id="Phobius"/>
    </source>
</evidence>
<dbReference type="InterPro" id="IPR039421">
    <property type="entry name" value="Type_1_exporter"/>
</dbReference>
<comment type="subcellular location">
    <subcellularLocation>
        <location evidence="1">Cell membrane</location>
        <topology evidence="1">Multi-pass membrane protein</topology>
    </subcellularLocation>
</comment>
<keyword evidence="6 8" id="KW-0472">Membrane</keyword>
<evidence type="ECO:0000256" key="1">
    <source>
        <dbReference type="ARBA" id="ARBA00004651"/>
    </source>
</evidence>
<feature type="transmembrane region" description="Helical" evidence="8">
    <location>
        <begin position="67"/>
        <end position="88"/>
    </location>
</feature>
<dbReference type="RefSeq" id="WP_311666614.1">
    <property type="nucleotide sequence ID" value="NZ_JAVREO010000005.1"/>
</dbReference>
<dbReference type="GO" id="GO:0005524">
    <property type="term" value="F:ATP binding"/>
    <property type="evidence" value="ECO:0007669"/>
    <property type="project" value="UniProtKB-KW"/>
</dbReference>
<dbReference type="PANTHER" id="PTHR24221:SF646">
    <property type="entry name" value="HAEMOLYSIN SECRETION ATP-BINDING PROTEIN"/>
    <property type="match status" value="1"/>
</dbReference>
<evidence type="ECO:0000313" key="11">
    <source>
        <dbReference type="Proteomes" id="UP001183410"/>
    </source>
</evidence>
<proteinExistence type="predicted"/>
<evidence type="ECO:0000256" key="2">
    <source>
        <dbReference type="ARBA" id="ARBA00022692"/>
    </source>
</evidence>
<dbReference type="SUPFAM" id="SSF90123">
    <property type="entry name" value="ABC transporter transmembrane region"/>
    <property type="match status" value="1"/>
</dbReference>
<dbReference type="InterPro" id="IPR003439">
    <property type="entry name" value="ABC_transporter-like_ATP-bd"/>
</dbReference>
<dbReference type="PROSITE" id="PS50893">
    <property type="entry name" value="ABC_TRANSPORTER_2"/>
    <property type="match status" value="1"/>
</dbReference>
<reference evidence="11" key="1">
    <citation type="submission" date="2023-07" db="EMBL/GenBank/DDBJ databases">
        <title>30 novel species of actinomycetes from the DSMZ collection.</title>
        <authorList>
            <person name="Nouioui I."/>
        </authorList>
    </citation>
    <scope>NUCLEOTIDE SEQUENCE [LARGE SCALE GENOMIC DNA]</scope>
    <source>
        <strain evidence="11">DSM 44915</strain>
    </source>
</reference>
<accession>A0ABU2JNL8</accession>
<evidence type="ECO:0000259" key="9">
    <source>
        <dbReference type="PROSITE" id="PS50893"/>
    </source>
</evidence>
<evidence type="ECO:0000256" key="3">
    <source>
        <dbReference type="ARBA" id="ARBA00022741"/>
    </source>
</evidence>
<feature type="domain" description="ABC transporter" evidence="9">
    <location>
        <begin position="383"/>
        <end position="624"/>
    </location>
</feature>
<feature type="compositionally biased region" description="Pro residues" evidence="7">
    <location>
        <begin position="348"/>
        <end position="372"/>
    </location>
</feature>
<name>A0ABU2JNL8_9ACTN</name>
<evidence type="ECO:0000256" key="6">
    <source>
        <dbReference type="ARBA" id="ARBA00023136"/>
    </source>
</evidence>
<dbReference type="Gene3D" id="3.40.50.300">
    <property type="entry name" value="P-loop containing nucleotide triphosphate hydrolases"/>
    <property type="match status" value="1"/>
</dbReference>